<name>A0A4S8MSN1_DENBC</name>
<dbReference type="EMBL" id="ML179044">
    <property type="protein sequence ID" value="THV06158.1"/>
    <property type="molecule type" value="Genomic_DNA"/>
</dbReference>
<dbReference type="SUPFAM" id="SSF54695">
    <property type="entry name" value="POZ domain"/>
    <property type="match status" value="1"/>
</dbReference>
<evidence type="ECO:0000313" key="3">
    <source>
        <dbReference type="Proteomes" id="UP000297245"/>
    </source>
</evidence>
<sequence length="248" mass="28704">MHSDHDSDSIVEVSPLSPSSGSTACESSSNKDTVTRRSTYFYFSNVIFQVEDALYNVPRQPFMRESDVFHDLFSLPTPVGRKAEGQSDEEPVLLQSVSKVDFERLLCLLFPDVGIDFIPTTEEWLSILKLATLWDMPKVRERAIRHMTPLLLENPVQKIEIAREYDIDDWMLPALNQLVQRDQPLTVEEGERLGMEYTTKLASIRECCRFNNRTYRWELGRSRGCMESNFDERLREVFNNLSIRSVAI</sequence>
<organism evidence="2 3">
    <name type="scientific">Dendrothele bispora (strain CBS 962.96)</name>
    <dbReference type="NCBI Taxonomy" id="1314807"/>
    <lineage>
        <taxon>Eukaryota</taxon>
        <taxon>Fungi</taxon>
        <taxon>Dikarya</taxon>
        <taxon>Basidiomycota</taxon>
        <taxon>Agaricomycotina</taxon>
        <taxon>Agaricomycetes</taxon>
        <taxon>Agaricomycetidae</taxon>
        <taxon>Agaricales</taxon>
        <taxon>Agaricales incertae sedis</taxon>
        <taxon>Dendrothele</taxon>
    </lineage>
</organism>
<gene>
    <name evidence="2" type="ORF">K435DRAFT_645612</name>
</gene>
<protein>
    <submittedName>
        <fullName evidence="2">Uncharacterized protein</fullName>
    </submittedName>
</protein>
<keyword evidence="3" id="KW-1185">Reference proteome</keyword>
<dbReference type="Gene3D" id="3.30.710.10">
    <property type="entry name" value="Potassium Channel Kv1.1, Chain A"/>
    <property type="match status" value="1"/>
</dbReference>
<evidence type="ECO:0000313" key="2">
    <source>
        <dbReference type="EMBL" id="THV06158.1"/>
    </source>
</evidence>
<dbReference type="Proteomes" id="UP000297245">
    <property type="component" value="Unassembled WGS sequence"/>
</dbReference>
<reference evidence="2 3" key="1">
    <citation type="journal article" date="2019" name="Nat. Ecol. Evol.">
        <title>Megaphylogeny resolves global patterns of mushroom evolution.</title>
        <authorList>
            <person name="Varga T."/>
            <person name="Krizsan K."/>
            <person name="Foldi C."/>
            <person name="Dima B."/>
            <person name="Sanchez-Garcia M."/>
            <person name="Sanchez-Ramirez S."/>
            <person name="Szollosi G.J."/>
            <person name="Szarkandi J.G."/>
            <person name="Papp V."/>
            <person name="Albert L."/>
            <person name="Andreopoulos W."/>
            <person name="Angelini C."/>
            <person name="Antonin V."/>
            <person name="Barry K.W."/>
            <person name="Bougher N.L."/>
            <person name="Buchanan P."/>
            <person name="Buyck B."/>
            <person name="Bense V."/>
            <person name="Catcheside P."/>
            <person name="Chovatia M."/>
            <person name="Cooper J."/>
            <person name="Damon W."/>
            <person name="Desjardin D."/>
            <person name="Finy P."/>
            <person name="Geml J."/>
            <person name="Haridas S."/>
            <person name="Hughes K."/>
            <person name="Justo A."/>
            <person name="Karasinski D."/>
            <person name="Kautmanova I."/>
            <person name="Kiss B."/>
            <person name="Kocsube S."/>
            <person name="Kotiranta H."/>
            <person name="LaButti K.M."/>
            <person name="Lechner B.E."/>
            <person name="Liimatainen K."/>
            <person name="Lipzen A."/>
            <person name="Lukacs Z."/>
            <person name="Mihaltcheva S."/>
            <person name="Morgado L.N."/>
            <person name="Niskanen T."/>
            <person name="Noordeloos M.E."/>
            <person name="Ohm R.A."/>
            <person name="Ortiz-Santana B."/>
            <person name="Ovrebo C."/>
            <person name="Racz N."/>
            <person name="Riley R."/>
            <person name="Savchenko A."/>
            <person name="Shiryaev A."/>
            <person name="Soop K."/>
            <person name="Spirin V."/>
            <person name="Szebenyi C."/>
            <person name="Tomsovsky M."/>
            <person name="Tulloss R.E."/>
            <person name="Uehling J."/>
            <person name="Grigoriev I.V."/>
            <person name="Vagvolgyi C."/>
            <person name="Papp T."/>
            <person name="Martin F.M."/>
            <person name="Miettinen O."/>
            <person name="Hibbett D.S."/>
            <person name="Nagy L.G."/>
        </authorList>
    </citation>
    <scope>NUCLEOTIDE SEQUENCE [LARGE SCALE GENOMIC DNA]</scope>
    <source>
        <strain evidence="2 3">CBS 962.96</strain>
    </source>
</reference>
<feature type="compositionally biased region" description="Polar residues" evidence="1">
    <location>
        <begin position="16"/>
        <end position="30"/>
    </location>
</feature>
<proteinExistence type="predicted"/>
<feature type="region of interest" description="Disordered" evidence="1">
    <location>
        <begin position="1"/>
        <end position="30"/>
    </location>
</feature>
<dbReference type="InterPro" id="IPR011333">
    <property type="entry name" value="SKP1/BTB/POZ_sf"/>
</dbReference>
<accession>A0A4S8MSN1</accession>
<evidence type="ECO:0000256" key="1">
    <source>
        <dbReference type="SAM" id="MobiDB-lite"/>
    </source>
</evidence>
<dbReference type="OrthoDB" id="3223751at2759"/>
<dbReference type="AlphaFoldDB" id="A0A4S8MSN1"/>